<accession>A0A2U8E2N3</accession>
<evidence type="ECO:0000313" key="2">
    <source>
        <dbReference type="EMBL" id="AWI09091.1"/>
    </source>
</evidence>
<keyword evidence="1" id="KW-0732">Signal</keyword>
<evidence type="ECO:0008006" key="4">
    <source>
        <dbReference type="Google" id="ProtNLM"/>
    </source>
</evidence>
<dbReference type="AlphaFoldDB" id="A0A2U8E2N3"/>
<name>A0A2U8E2N3_9BACT</name>
<feature type="chain" id="PRO_5016025434" description="Outer membrane protein beta-barrel domain-containing protein" evidence="1">
    <location>
        <begin position="24"/>
        <end position="397"/>
    </location>
</feature>
<proteinExistence type="predicted"/>
<evidence type="ECO:0000256" key="1">
    <source>
        <dbReference type="SAM" id="SignalP"/>
    </source>
</evidence>
<dbReference type="Proteomes" id="UP000244896">
    <property type="component" value="Chromosome"/>
</dbReference>
<feature type="signal peptide" evidence="1">
    <location>
        <begin position="1"/>
        <end position="23"/>
    </location>
</feature>
<dbReference type="RefSeq" id="WP_108824904.1">
    <property type="nucleotide sequence ID" value="NZ_CP023004.1"/>
</dbReference>
<dbReference type="KEGG" id="elut:CKA38_07430"/>
<dbReference type="EMBL" id="CP023004">
    <property type="protein sequence ID" value="AWI09091.1"/>
    <property type="molecule type" value="Genomic_DNA"/>
</dbReference>
<sequence>MKRLSSFLIACAGLLLAANSARAVYAPIPEVEQGRLLTAYLSAGYYYDTNIFGSAKGEIESIVFQAQPTIVANISASQQTFLSASYQLSMDYLENRPDDKFLASHSLSARVAHAFTPRLEGELSDSFQIVKNPESLLPGIGGEVANPDQSYKYNQLDGKLVYNMSKRVGLKGKARTMHMTYDNDYLSEDLDRAEYLVGVEAVRLSRENLQFSAEYRYKAIRYDEHGALKNKDSHFLFAGVDYALTKRTAYTARLGIEALFRRNGGDSALPYVELGVKHDYSDLSFISAGYTFSAQESSNVILYTDMYTHHFFVNVQHALNRQFIVSCMTDWQPSQLNGRSNIPDIDESNLKIGGALTYTFKEKWSASLTCDYDYVHSDDSGRNLERVRFGLRARWVF</sequence>
<keyword evidence="3" id="KW-1185">Reference proteome</keyword>
<dbReference type="OrthoDB" id="183525at2"/>
<organism evidence="2 3">
    <name type="scientific">Ereboglobus luteus</name>
    <dbReference type="NCBI Taxonomy" id="1796921"/>
    <lineage>
        <taxon>Bacteria</taxon>
        <taxon>Pseudomonadati</taxon>
        <taxon>Verrucomicrobiota</taxon>
        <taxon>Opitutia</taxon>
        <taxon>Opitutales</taxon>
        <taxon>Opitutaceae</taxon>
        <taxon>Ereboglobus</taxon>
    </lineage>
</organism>
<reference evidence="2 3" key="1">
    <citation type="journal article" date="2018" name="Syst. Appl. Microbiol.">
        <title>Ereboglobus luteus gen. nov. sp. nov. from cockroach guts, and new insights into the oxygen relationship of the genera Opitutus and Didymococcus (Verrucomicrobia: Opitutaceae).</title>
        <authorList>
            <person name="Tegtmeier D."/>
            <person name="Belitz A."/>
            <person name="Radek R."/>
            <person name="Heimerl T."/>
            <person name="Brune A."/>
        </authorList>
    </citation>
    <scope>NUCLEOTIDE SEQUENCE [LARGE SCALE GENOMIC DNA]</scope>
    <source>
        <strain evidence="2 3">Ho45</strain>
    </source>
</reference>
<gene>
    <name evidence="2" type="ORF">CKA38_07430</name>
</gene>
<protein>
    <recommendedName>
        <fullName evidence="4">Outer membrane protein beta-barrel domain-containing protein</fullName>
    </recommendedName>
</protein>
<evidence type="ECO:0000313" key="3">
    <source>
        <dbReference type="Proteomes" id="UP000244896"/>
    </source>
</evidence>